<evidence type="ECO:0000313" key="3">
    <source>
        <dbReference type="EMBL" id="GCE22284.1"/>
    </source>
</evidence>
<keyword evidence="1" id="KW-1133">Transmembrane helix</keyword>
<proteinExistence type="predicted"/>
<dbReference type="InterPro" id="IPR054384">
    <property type="entry name" value="SecDF_P1_head"/>
</dbReference>
<comment type="caution">
    <text evidence="3">The sequence shown here is derived from an EMBL/GenBank/DDBJ whole genome shotgun (WGS) entry which is preliminary data.</text>
</comment>
<dbReference type="Gene3D" id="3.30.70.3400">
    <property type="match status" value="1"/>
</dbReference>
<gene>
    <name evidence="3" type="ORF">KDK_60840</name>
</gene>
<keyword evidence="1" id="KW-0812">Transmembrane</keyword>
<feature type="transmembrane region" description="Helical" evidence="1">
    <location>
        <begin position="83"/>
        <end position="103"/>
    </location>
</feature>
<dbReference type="Gene3D" id="3.30.1360.200">
    <property type="match status" value="1"/>
</dbReference>
<evidence type="ECO:0000256" key="1">
    <source>
        <dbReference type="SAM" id="Phobius"/>
    </source>
</evidence>
<dbReference type="AlphaFoldDB" id="A0A402AT66"/>
<dbReference type="EMBL" id="BIFS01000002">
    <property type="protein sequence ID" value="GCE22284.1"/>
    <property type="molecule type" value="Genomic_DNA"/>
</dbReference>
<dbReference type="OrthoDB" id="9805019at2"/>
<keyword evidence="4" id="KW-1185">Reference proteome</keyword>
<protein>
    <recommendedName>
        <fullName evidence="2">SecDF P1 head subdomain domain-containing protein</fullName>
    </recommendedName>
</protein>
<accession>A0A402AT66</accession>
<evidence type="ECO:0000259" key="2">
    <source>
        <dbReference type="Pfam" id="PF22599"/>
    </source>
</evidence>
<reference evidence="4" key="1">
    <citation type="submission" date="2018-12" db="EMBL/GenBank/DDBJ databases">
        <title>Tengunoibacter tsumagoiensis gen. nov., sp. nov., Dictyobacter kobayashii sp. nov., D. alpinus sp. nov., and D. joshuensis sp. nov. and description of Dictyobacteraceae fam. nov. within the order Ktedonobacterales isolated from Tengu-no-mugimeshi.</title>
        <authorList>
            <person name="Wang C.M."/>
            <person name="Zheng Y."/>
            <person name="Sakai Y."/>
            <person name="Toyoda A."/>
            <person name="Minakuchi Y."/>
            <person name="Abe K."/>
            <person name="Yokota A."/>
            <person name="Yabe S."/>
        </authorList>
    </citation>
    <scope>NUCLEOTIDE SEQUENCE [LARGE SCALE GENOMIC DNA]</scope>
    <source>
        <strain evidence="4">Uno11</strain>
    </source>
</reference>
<keyword evidence="1" id="KW-0472">Membrane</keyword>
<sequence>MNDQQKLHTTYADLLDDTSDPALTYLVQNMDTLAHGPQPPSSLNWSTISNLHKTQTDEAHVRTSADYLVSSPRSGWIRRRTRFGVGLAAAVLLLSILAGSLLFSTHLDLFQTLQKPSMHITLVTSQSGSAPTQEALEQARTILLNRFNYFGLTDSKVTIVNTSGQTRLLVDTVQFGNNDQEVFSTLLETGTIQAWDTGPAGILQPGVTFHADNYAQYNPGGKPGFANQDFNPQAFSAIQDKQSGAYNVSFAMQGSATQRFQQYTAAHIGDVLTITLDDKVITSGVIQSTITGPGVIAGNFTQQQAKALVATLTSGALPIHLKAV</sequence>
<dbReference type="Proteomes" id="UP000287188">
    <property type="component" value="Unassembled WGS sequence"/>
</dbReference>
<organism evidence="3 4">
    <name type="scientific">Dictyobacter kobayashii</name>
    <dbReference type="NCBI Taxonomy" id="2014872"/>
    <lineage>
        <taxon>Bacteria</taxon>
        <taxon>Bacillati</taxon>
        <taxon>Chloroflexota</taxon>
        <taxon>Ktedonobacteria</taxon>
        <taxon>Ktedonobacterales</taxon>
        <taxon>Dictyobacteraceae</taxon>
        <taxon>Dictyobacter</taxon>
    </lineage>
</organism>
<name>A0A402AT66_9CHLR</name>
<evidence type="ECO:0000313" key="4">
    <source>
        <dbReference type="Proteomes" id="UP000287188"/>
    </source>
</evidence>
<dbReference type="Pfam" id="PF22599">
    <property type="entry name" value="SecDF_P1_head"/>
    <property type="match status" value="1"/>
</dbReference>
<feature type="domain" description="SecDF P1 head subdomain" evidence="2">
    <location>
        <begin position="237"/>
        <end position="319"/>
    </location>
</feature>
<dbReference type="RefSeq" id="WP_126554943.1">
    <property type="nucleotide sequence ID" value="NZ_BIFS01000002.1"/>
</dbReference>